<dbReference type="RefSeq" id="WP_215583428.1">
    <property type="nucleotide sequence ID" value="NZ_CP073754.1"/>
</dbReference>
<keyword evidence="4" id="KW-1185">Reference proteome</keyword>
<keyword evidence="1" id="KW-1133">Transmembrane helix</keyword>
<dbReference type="InterPro" id="IPR002656">
    <property type="entry name" value="Acyl_transf_3_dom"/>
</dbReference>
<feature type="transmembrane region" description="Helical" evidence="1">
    <location>
        <begin position="300"/>
        <end position="319"/>
    </location>
</feature>
<feature type="domain" description="Acyltransferase 3" evidence="2">
    <location>
        <begin position="23"/>
        <end position="348"/>
    </location>
</feature>
<name>A0A975RAV9_9GAMM</name>
<feature type="transmembrane region" description="Helical" evidence="1">
    <location>
        <begin position="331"/>
        <end position="352"/>
    </location>
</feature>
<reference evidence="3" key="1">
    <citation type="submission" date="2021-04" db="EMBL/GenBank/DDBJ databases">
        <title>Draft genome sequence data of methanotrophic Methylovulum sp. strain S1L and Methylomonas sp. strain S2AM isolated from boreal lake water columns.</title>
        <authorList>
            <person name="Rissanen A.J."/>
            <person name="Mangayil R."/>
            <person name="Svenning M.M."/>
            <person name="Khanongnuch R."/>
        </authorList>
    </citation>
    <scope>NUCLEOTIDE SEQUENCE</scope>
    <source>
        <strain evidence="3">S2AM</strain>
    </source>
</reference>
<evidence type="ECO:0000313" key="4">
    <source>
        <dbReference type="Proteomes" id="UP000676649"/>
    </source>
</evidence>
<feature type="transmembrane region" description="Helical" evidence="1">
    <location>
        <begin position="243"/>
        <end position="261"/>
    </location>
</feature>
<organism evidence="3 4">
    <name type="scientific">Methylomonas paludis</name>
    <dbReference type="NCBI Taxonomy" id="1173101"/>
    <lineage>
        <taxon>Bacteria</taxon>
        <taxon>Pseudomonadati</taxon>
        <taxon>Pseudomonadota</taxon>
        <taxon>Gammaproteobacteria</taxon>
        <taxon>Methylococcales</taxon>
        <taxon>Methylococcaceae</taxon>
        <taxon>Methylomonas</taxon>
    </lineage>
</organism>
<dbReference type="PANTHER" id="PTHR23028:SF53">
    <property type="entry name" value="ACYL_TRANSF_3 DOMAIN-CONTAINING PROTEIN"/>
    <property type="match status" value="1"/>
</dbReference>
<sequence>MNKSISSAIPATNTPRKSEFHIPSLDGIRTVAILLVFVSHTAYGHYVPGGLGVTIFFFLSGYLITTLLRKEYIKNNSIDIRHFYLRRFFRIWPNFYFVLLITTVLTIYKILPGDIQLMPFLAQILHYTNYYTAFYGPGGTAIGTGSYWSLAVEEHYYLLFPFIYISMLKLNLSAKVQALVFLFICLVILAWRYYLVNYVGVDMLRTYTTSDTRFDSLLFGCILAVYKNPVLDDISRHDFKLKYILLPLGILLLIVSLVFRGESFRETFRYTLQCIALFPIFISAIRFYDWGFFKLLNYKAVSFFGVLSYSFYLEHYAILGYFKHETNLPPYLAAVLGFGLAWLLAYLMHIGIEKPFNRLRKRFI</sequence>
<feature type="transmembrane region" description="Helical" evidence="1">
    <location>
        <begin position="20"/>
        <end position="40"/>
    </location>
</feature>
<dbReference type="GO" id="GO:0016020">
    <property type="term" value="C:membrane"/>
    <property type="evidence" value="ECO:0007669"/>
    <property type="project" value="TreeGrafter"/>
</dbReference>
<dbReference type="AlphaFoldDB" id="A0A975RAV9"/>
<keyword evidence="1" id="KW-0812">Transmembrane</keyword>
<feature type="transmembrane region" description="Helical" evidence="1">
    <location>
        <begin position="178"/>
        <end position="194"/>
    </location>
</feature>
<dbReference type="EMBL" id="CP073754">
    <property type="protein sequence ID" value="QWF71646.1"/>
    <property type="molecule type" value="Genomic_DNA"/>
</dbReference>
<dbReference type="GO" id="GO:0016747">
    <property type="term" value="F:acyltransferase activity, transferring groups other than amino-acyl groups"/>
    <property type="evidence" value="ECO:0007669"/>
    <property type="project" value="InterPro"/>
</dbReference>
<feature type="transmembrane region" description="Helical" evidence="1">
    <location>
        <begin position="267"/>
        <end position="288"/>
    </location>
</feature>
<evidence type="ECO:0000259" key="2">
    <source>
        <dbReference type="Pfam" id="PF01757"/>
    </source>
</evidence>
<keyword evidence="1" id="KW-0472">Membrane</keyword>
<dbReference type="InterPro" id="IPR050879">
    <property type="entry name" value="Acyltransferase_3"/>
</dbReference>
<dbReference type="Proteomes" id="UP000676649">
    <property type="component" value="Chromosome"/>
</dbReference>
<feature type="transmembrane region" description="Helical" evidence="1">
    <location>
        <begin position="89"/>
        <end position="111"/>
    </location>
</feature>
<proteinExistence type="predicted"/>
<dbReference type="Pfam" id="PF01757">
    <property type="entry name" value="Acyl_transf_3"/>
    <property type="match status" value="1"/>
</dbReference>
<protein>
    <submittedName>
        <fullName evidence="3">Acyltransferase</fullName>
    </submittedName>
</protein>
<gene>
    <name evidence="3" type="ORF">KEF85_03970</name>
</gene>
<keyword evidence="3" id="KW-0012">Acyltransferase</keyword>
<dbReference type="PANTHER" id="PTHR23028">
    <property type="entry name" value="ACETYLTRANSFERASE"/>
    <property type="match status" value="1"/>
</dbReference>
<feature type="transmembrane region" description="Helical" evidence="1">
    <location>
        <begin position="46"/>
        <end position="68"/>
    </location>
</feature>
<accession>A0A975RAV9</accession>
<evidence type="ECO:0000256" key="1">
    <source>
        <dbReference type="SAM" id="Phobius"/>
    </source>
</evidence>
<dbReference type="KEGG" id="mpad:KEF85_03970"/>
<dbReference type="GO" id="GO:0009103">
    <property type="term" value="P:lipopolysaccharide biosynthetic process"/>
    <property type="evidence" value="ECO:0007669"/>
    <property type="project" value="TreeGrafter"/>
</dbReference>
<evidence type="ECO:0000313" key="3">
    <source>
        <dbReference type="EMBL" id="QWF71646.1"/>
    </source>
</evidence>
<keyword evidence="3" id="KW-0808">Transferase</keyword>